<reference evidence="2 3" key="1">
    <citation type="submission" date="2019-03" db="EMBL/GenBank/DDBJ databases">
        <title>Single cell metagenomics reveals metabolic interactions within the superorganism composed of flagellate Streblomastix strix and complex community of Bacteroidetes bacteria on its surface.</title>
        <authorList>
            <person name="Treitli S.C."/>
            <person name="Kolisko M."/>
            <person name="Husnik F."/>
            <person name="Keeling P."/>
            <person name="Hampl V."/>
        </authorList>
    </citation>
    <scope>NUCLEOTIDE SEQUENCE [LARGE SCALE GENOMIC DNA]</scope>
    <source>
        <strain evidence="2">ST1C</strain>
    </source>
</reference>
<evidence type="ECO:0000313" key="3">
    <source>
        <dbReference type="Proteomes" id="UP000324800"/>
    </source>
</evidence>
<evidence type="ECO:0000256" key="1">
    <source>
        <dbReference type="SAM" id="MobiDB-lite"/>
    </source>
</evidence>
<organism evidence="2 3">
    <name type="scientific">Streblomastix strix</name>
    <dbReference type="NCBI Taxonomy" id="222440"/>
    <lineage>
        <taxon>Eukaryota</taxon>
        <taxon>Metamonada</taxon>
        <taxon>Preaxostyla</taxon>
        <taxon>Oxymonadida</taxon>
        <taxon>Streblomastigidae</taxon>
        <taxon>Streblomastix</taxon>
    </lineage>
</organism>
<proteinExistence type="predicted"/>
<name>A0A5J4X346_9EUKA</name>
<comment type="caution">
    <text evidence="2">The sequence shown here is derived from an EMBL/GenBank/DDBJ whole genome shotgun (WGS) entry which is preliminary data.</text>
</comment>
<feature type="region of interest" description="Disordered" evidence="1">
    <location>
        <begin position="1"/>
        <end position="27"/>
    </location>
</feature>
<dbReference type="EMBL" id="SNRW01000384">
    <property type="protein sequence ID" value="KAA6401473.1"/>
    <property type="molecule type" value="Genomic_DNA"/>
</dbReference>
<dbReference type="Proteomes" id="UP000324800">
    <property type="component" value="Unassembled WGS sequence"/>
</dbReference>
<evidence type="ECO:0000313" key="2">
    <source>
        <dbReference type="EMBL" id="KAA6401473.1"/>
    </source>
</evidence>
<gene>
    <name evidence="2" type="ORF">EZS28_003007</name>
</gene>
<feature type="compositionally biased region" description="Basic residues" evidence="1">
    <location>
        <begin position="1"/>
        <end position="11"/>
    </location>
</feature>
<accession>A0A5J4X346</accession>
<dbReference type="AlphaFoldDB" id="A0A5J4X346"/>
<protein>
    <submittedName>
        <fullName evidence="2">Uncharacterized protein</fullName>
    </submittedName>
</protein>
<sequence>MGRGRKRRRVISSKGSGNGQNNDDWDEGLHCKVNRQHLREFRIQCKRREQAIPPIQSITGAHMYIPTIRTAQEDPFVEQMTSLQTSTKRELFLRQVMNQLIKN</sequence>
<feature type="compositionally biased region" description="Polar residues" evidence="1">
    <location>
        <begin position="13"/>
        <end position="22"/>
    </location>
</feature>